<comment type="caution">
    <text evidence="4">The sequence shown here is derived from an EMBL/GenBank/DDBJ whole genome shotgun (WGS) entry which is preliminary data.</text>
</comment>
<feature type="domain" description="Amidohydrolase 3" evidence="3">
    <location>
        <begin position="101"/>
        <end position="576"/>
    </location>
</feature>
<dbReference type="InterPro" id="IPR004843">
    <property type="entry name" value="Calcineurin-like_PHP"/>
</dbReference>
<evidence type="ECO:0008006" key="6">
    <source>
        <dbReference type="Google" id="ProtNLM"/>
    </source>
</evidence>
<dbReference type="Pfam" id="PF00149">
    <property type="entry name" value="Metallophos"/>
    <property type="match status" value="1"/>
</dbReference>
<dbReference type="InterPro" id="IPR011059">
    <property type="entry name" value="Metal-dep_hydrolase_composite"/>
</dbReference>
<keyword evidence="5" id="KW-1185">Reference proteome</keyword>
<dbReference type="Gene3D" id="2.30.40.10">
    <property type="entry name" value="Urease, subunit C, domain 1"/>
    <property type="match status" value="1"/>
</dbReference>
<dbReference type="Gene3D" id="3.20.20.140">
    <property type="entry name" value="Metal-dependent hydrolases"/>
    <property type="match status" value="1"/>
</dbReference>
<feature type="domain" description="Calcineurin-like phosphoesterase" evidence="2">
    <location>
        <begin position="628"/>
        <end position="728"/>
    </location>
</feature>
<dbReference type="PANTHER" id="PTHR22642:SF20">
    <property type="entry name" value="AMIDOHYDROLASE 3 DOMAIN-CONTAINING PROTEIN"/>
    <property type="match status" value="1"/>
</dbReference>
<dbReference type="GO" id="GO:0016810">
    <property type="term" value="F:hydrolase activity, acting on carbon-nitrogen (but not peptide) bonds"/>
    <property type="evidence" value="ECO:0007669"/>
    <property type="project" value="InterPro"/>
</dbReference>
<proteinExistence type="predicted"/>
<evidence type="ECO:0000313" key="4">
    <source>
        <dbReference type="EMBL" id="CAG8383910.1"/>
    </source>
</evidence>
<dbReference type="AlphaFoldDB" id="A0A9W4J9S2"/>
<name>A0A9W4J9S2_9EURO</name>
<accession>A0A9W4J9S2</accession>
<dbReference type="SUPFAM" id="SSF56300">
    <property type="entry name" value="Metallo-dependent phosphatases"/>
    <property type="match status" value="1"/>
</dbReference>
<dbReference type="InterPro" id="IPR033932">
    <property type="entry name" value="YtcJ-like"/>
</dbReference>
<dbReference type="CDD" id="cd01300">
    <property type="entry name" value="YtcJ_like"/>
    <property type="match status" value="1"/>
</dbReference>
<gene>
    <name evidence="4" type="ORF">PSALAMII_LOCUS6015</name>
</gene>
<reference evidence="4" key="1">
    <citation type="submission" date="2021-07" db="EMBL/GenBank/DDBJ databases">
        <authorList>
            <person name="Branca A.L. A."/>
        </authorList>
    </citation>
    <scope>NUCLEOTIDE SEQUENCE</scope>
</reference>
<dbReference type="SUPFAM" id="SSF51556">
    <property type="entry name" value="Metallo-dependent hydrolases"/>
    <property type="match status" value="1"/>
</dbReference>
<sequence>MIVLIYRKCPAKCNVKCSEFSPLKIGLPLWISGRNGVQTDLDNMAQDAIFFNGRVLTKAGPGLHGEPVFADSMLVKNGSIAATGKFEDIIAECSSEVQRHDLKQQTVLPSFIDGHMHLLLLGQSLRKLDLRPCKSLDEIRSTIKEYAVANPDVPTILCKGWMHSMTPGGVNAAMLDDLDPRPIFIDASSLHSCWMNSSALKQLGAETMSDPPGGSIHRDAEGKPSGVMDEGAMMSVIWPFQAVSSSKEERMESILQAIHEYNAAGYTGVIEMAMDEEAWDSLLTLRSQHPDLPMRVSAYWLIKPTANHEENSKQVRRAIELSGQYNSTTSPDVRIVGIKIICDGIIDACTAFLSQPYAPVGSPPPIWEAEHLDPVVAQADNAGLQIALHAIGDGAIKLAIDAIEKHATPGRRHRIEHLELASPEDAKRLGELGLTASIQPVHADPSILTEWPRLLGEDRCERAFAYREFADAGALMAIGSDSPTSPWAPMDNLYVATTRKSSRNPQYTKIVNEKFRLGMCESVVAATGGAARSVFADERTGTLEVGKLADFVVVDMKWEADALLEAKINETWFAGRKPLHLTTLTLILDFFNLKMSKKVAEVFPIASFISDLPVDLFQSASSDNGSGRLVIVGDVHGMRGSLEALLQKVSFDKENGDHLILVGDLVNKGPDSPGVLDLAIKLGASAVRGNHDNAVLNAAAEIKDAKENSSPENNLSGVPVPEKPEANIPGATVLNPDVPEHTTPSPKYNTARSLSSSHLKWLAELPLILRIKLPHRPSSSLGDSLIVVHAGLTPGVPLENQDPHAVMHMRSLVHTPDDEDSLKPAEVPGEESWVREWDQWQDSLTSKSTVVFGHDAKRRLQLGRYSIGLDSGCLYGNQLSAVVIAVSESRIEHDVVSVECADPHLVA</sequence>
<evidence type="ECO:0000313" key="5">
    <source>
        <dbReference type="Proteomes" id="UP001152649"/>
    </source>
</evidence>
<dbReference type="SUPFAM" id="SSF51338">
    <property type="entry name" value="Composite domain of metallo-dependent hydrolases"/>
    <property type="match status" value="1"/>
</dbReference>
<dbReference type="Pfam" id="PF07969">
    <property type="entry name" value="Amidohydro_3"/>
    <property type="match status" value="1"/>
</dbReference>
<protein>
    <recommendedName>
        <fullName evidence="6">Amidohydrolase 3 domain-containing protein</fullName>
    </recommendedName>
</protein>
<dbReference type="Gene3D" id="3.60.21.10">
    <property type="match status" value="1"/>
</dbReference>
<organism evidence="4 5">
    <name type="scientific">Penicillium salamii</name>
    <dbReference type="NCBI Taxonomy" id="1612424"/>
    <lineage>
        <taxon>Eukaryota</taxon>
        <taxon>Fungi</taxon>
        <taxon>Dikarya</taxon>
        <taxon>Ascomycota</taxon>
        <taxon>Pezizomycotina</taxon>
        <taxon>Eurotiomycetes</taxon>
        <taxon>Eurotiomycetidae</taxon>
        <taxon>Eurotiales</taxon>
        <taxon>Aspergillaceae</taxon>
        <taxon>Penicillium</taxon>
    </lineage>
</organism>
<dbReference type="EMBL" id="CAJVPG010000255">
    <property type="protein sequence ID" value="CAG8383910.1"/>
    <property type="molecule type" value="Genomic_DNA"/>
</dbReference>
<dbReference type="PANTHER" id="PTHR22642">
    <property type="entry name" value="IMIDAZOLONEPROPIONASE"/>
    <property type="match status" value="1"/>
</dbReference>
<dbReference type="Gene3D" id="3.10.310.70">
    <property type="match status" value="1"/>
</dbReference>
<dbReference type="OrthoDB" id="3501663at2759"/>
<dbReference type="CDD" id="cd00144">
    <property type="entry name" value="MPP_PPP_family"/>
    <property type="match status" value="1"/>
</dbReference>
<evidence type="ECO:0000256" key="1">
    <source>
        <dbReference type="SAM" id="MobiDB-lite"/>
    </source>
</evidence>
<dbReference type="Proteomes" id="UP001152649">
    <property type="component" value="Unassembled WGS sequence"/>
</dbReference>
<feature type="region of interest" description="Disordered" evidence="1">
    <location>
        <begin position="705"/>
        <end position="724"/>
    </location>
</feature>
<dbReference type="InterPro" id="IPR013108">
    <property type="entry name" value="Amidohydro_3"/>
</dbReference>
<evidence type="ECO:0000259" key="2">
    <source>
        <dbReference type="Pfam" id="PF00149"/>
    </source>
</evidence>
<dbReference type="InterPro" id="IPR029052">
    <property type="entry name" value="Metallo-depent_PP-like"/>
</dbReference>
<dbReference type="InterPro" id="IPR032466">
    <property type="entry name" value="Metal_Hydrolase"/>
</dbReference>
<evidence type="ECO:0000259" key="3">
    <source>
        <dbReference type="Pfam" id="PF07969"/>
    </source>
</evidence>